<evidence type="ECO:0000256" key="4">
    <source>
        <dbReference type="ARBA" id="ARBA00022475"/>
    </source>
</evidence>
<feature type="compositionally biased region" description="Polar residues" evidence="10">
    <location>
        <begin position="237"/>
        <end position="246"/>
    </location>
</feature>
<evidence type="ECO:0000313" key="12">
    <source>
        <dbReference type="EMBL" id="MBI2876715.1"/>
    </source>
</evidence>
<evidence type="ECO:0000259" key="11">
    <source>
        <dbReference type="PROSITE" id="PS52015"/>
    </source>
</evidence>
<evidence type="ECO:0000256" key="7">
    <source>
        <dbReference type="ARBA" id="ARBA00022927"/>
    </source>
</evidence>
<protein>
    <submittedName>
        <fullName evidence="12">TonB family protein</fullName>
    </submittedName>
</protein>
<evidence type="ECO:0000256" key="9">
    <source>
        <dbReference type="ARBA" id="ARBA00023136"/>
    </source>
</evidence>
<feature type="domain" description="TonB C-terminal" evidence="11">
    <location>
        <begin position="256"/>
        <end position="352"/>
    </location>
</feature>
<keyword evidence="8" id="KW-1133">Transmembrane helix</keyword>
<evidence type="ECO:0000256" key="6">
    <source>
        <dbReference type="ARBA" id="ARBA00022692"/>
    </source>
</evidence>
<evidence type="ECO:0000256" key="5">
    <source>
        <dbReference type="ARBA" id="ARBA00022519"/>
    </source>
</evidence>
<accession>A0A932G0V4</accession>
<dbReference type="Gene3D" id="2.40.70.10">
    <property type="entry name" value="Acid Proteases"/>
    <property type="match status" value="2"/>
</dbReference>
<dbReference type="GO" id="GO:0031992">
    <property type="term" value="F:energy transducer activity"/>
    <property type="evidence" value="ECO:0007669"/>
    <property type="project" value="TreeGrafter"/>
</dbReference>
<dbReference type="Pfam" id="PF13650">
    <property type="entry name" value="Asp_protease_2"/>
    <property type="match status" value="2"/>
</dbReference>
<dbReference type="GO" id="GO:0015031">
    <property type="term" value="P:protein transport"/>
    <property type="evidence" value="ECO:0007669"/>
    <property type="project" value="UniProtKB-KW"/>
</dbReference>
<dbReference type="InterPro" id="IPR051045">
    <property type="entry name" value="TonB-dependent_transducer"/>
</dbReference>
<feature type="compositionally biased region" description="Basic and acidic residues" evidence="10">
    <location>
        <begin position="65"/>
        <end position="76"/>
    </location>
</feature>
<dbReference type="InterPro" id="IPR037682">
    <property type="entry name" value="TonB_C"/>
</dbReference>
<dbReference type="Proteomes" id="UP000769766">
    <property type="component" value="Unassembled WGS sequence"/>
</dbReference>
<evidence type="ECO:0000256" key="3">
    <source>
        <dbReference type="ARBA" id="ARBA00022448"/>
    </source>
</evidence>
<evidence type="ECO:0000313" key="13">
    <source>
        <dbReference type="Proteomes" id="UP000769766"/>
    </source>
</evidence>
<dbReference type="CDD" id="cd05483">
    <property type="entry name" value="retropepsin_like_bacteria"/>
    <property type="match status" value="1"/>
</dbReference>
<name>A0A932G0V4_UNCTE</name>
<dbReference type="PROSITE" id="PS52015">
    <property type="entry name" value="TONB_CTD"/>
    <property type="match status" value="1"/>
</dbReference>
<dbReference type="GO" id="GO:0098797">
    <property type="term" value="C:plasma membrane protein complex"/>
    <property type="evidence" value="ECO:0007669"/>
    <property type="project" value="TreeGrafter"/>
</dbReference>
<keyword evidence="6" id="KW-0812">Transmembrane</keyword>
<dbReference type="Pfam" id="PF03544">
    <property type="entry name" value="TonB_C"/>
    <property type="match status" value="1"/>
</dbReference>
<reference evidence="12" key="1">
    <citation type="submission" date="2020-07" db="EMBL/GenBank/DDBJ databases">
        <title>Huge and variable diversity of episymbiotic CPR bacteria and DPANN archaea in groundwater ecosystems.</title>
        <authorList>
            <person name="He C.Y."/>
            <person name="Keren R."/>
            <person name="Whittaker M."/>
            <person name="Farag I.F."/>
            <person name="Doudna J."/>
            <person name="Cate J.H.D."/>
            <person name="Banfield J.F."/>
        </authorList>
    </citation>
    <scope>NUCLEOTIDE SEQUENCE</scope>
    <source>
        <strain evidence="12">NC_groundwater_672_Ag_B-0.1um_62_36</strain>
    </source>
</reference>
<keyword evidence="9" id="KW-0472">Membrane</keyword>
<comment type="similarity">
    <text evidence="2">Belongs to the TonB family.</text>
</comment>
<evidence type="ECO:0000256" key="8">
    <source>
        <dbReference type="ARBA" id="ARBA00022989"/>
    </source>
</evidence>
<feature type="compositionally biased region" description="Polar residues" evidence="10">
    <location>
        <begin position="51"/>
        <end position="63"/>
    </location>
</feature>
<evidence type="ECO:0000256" key="2">
    <source>
        <dbReference type="ARBA" id="ARBA00006555"/>
    </source>
</evidence>
<feature type="region of interest" description="Disordered" evidence="10">
    <location>
        <begin position="225"/>
        <end position="246"/>
    </location>
</feature>
<evidence type="ECO:0000256" key="1">
    <source>
        <dbReference type="ARBA" id="ARBA00004383"/>
    </source>
</evidence>
<organism evidence="12 13">
    <name type="scientific">Tectimicrobiota bacterium</name>
    <dbReference type="NCBI Taxonomy" id="2528274"/>
    <lineage>
        <taxon>Bacteria</taxon>
        <taxon>Pseudomonadati</taxon>
        <taxon>Nitrospinota/Tectimicrobiota group</taxon>
        <taxon>Candidatus Tectimicrobiota</taxon>
    </lineage>
</organism>
<dbReference type="AlphaFoldDB" id="A0A932G0V4"/>
<dbReference type="InterPro" id="IPR021109">
    <property type="entry name" value="Peptidase_aspartic_dom_sf"/>
</dbReference>
<dbReference type="NCBIfam" id="TIGR01352">
    <property type="entry name" value="tonB_Cterm"/>
    <property type="match status" value="1"/>
</dbReference>
<keyword evidence="7" id="KW-0653">Protein transport</keyword>
<feature type="compositionally biased region" description="Basic and acidic residues" evidence="10">
    <location>
        <begin position="225"/>
        <end position="236"/>
    </location>
</feature>
<dbReference type="Gene3D" id="3.30.1150.10">
    <property type="match status" value="1"/>
</dbReference>
<dbReference type="InterPro" id="IPR034122">
    <property type="entry name" value="Retropepsin-like_bacterial"/>
</dbReference>
<gene>
    <name evidence="12" type="ORF">HYY20_07520</name>
</gene>
<proteinExistence type="inferred from homology"/>
<dbReference type="SUPFAM" id="SSF74653">
    <property type="entry name" value="TolA/TonB C-terminal domain"/>
    <property type="match status" value="1"/>
</dbReference>
<comment type="subcellular location">
    <subcellularLocation>
        <location evidence="1">Cell inner membrane</location>
        <topology evidence="1">Single-pass membrane protein</topology>
        <orientation evidence="1">Periplasmic side</orientation>
    </subcellularLocation>
</comment>
<comment type="caution">
    <text evidence="12">The sequence shown here is derived from an EMBL/GenBank/DDBJ whole genome shotgun (WGS) entry which is preliminary data.</text>
</comment>
<evidence type="ECO:0000256" key="10">
    <source>
        <dbReference type="SAM" id="MobiDB-lite"/>
    </source>
</evidence>
<feature type="region of interest" description="Disordered" evidence="10">
    <location>
        <begin position="39"/>
        <end position="90"/>
    </location>
</feature>
<dbReference type="PANTHER" id="PTHR33446">
    <property type="entry name" value="PROTEIN TONB-RELATED"/>
    <property type="match status" value="1"/>
</dbReference>
<keyword evidence="4" id="KW-1003">Cell membrane</keyword>
<dbReference type="InterPro" id="IPR006260">
    <property type="entry name" value="TonB/TolA_C"/>
</dbReference>
<keyword evidence="5" id="KW-0997">Cell inner membrane</keyword>
<dbReference type="CDD" id="cd00303">
    <property type="entry name" value="retropepsin_like"/>
    <property type="match status" value="1"/>
</dbReference>
<dbReference type="GO" id="GO:0055085">
    <property type="term" value="P:transmembrane transport"/>
    <property type="evidence" value="ECO:0007669"/>
    <property type="project" value="InterPro"/>
</dbReference>
<sequence>MWKKQLALVLSIFGVFAYTLIPDPLALLSDLKYRKALANEPGPRTAPGPWGTQQAESSETQGTEEAPREKAEKDKAPSQPPGSPQKGKDKFYRVEGDLKPFEIDIGVRAYAEPSVMVKLNGTTERRLTLDSGASGIVIPQDVVKSLNLKRIGDADMRGFGEDIGAHKVDLVLINTLEIGGLKVNHVPARAMLSNLRMDGVVGLPVIGRFGVVELNFKKGKLKFTPHDRTSREKDPTESTSSQKHIPLDTQDSQWLPYTQQAKEQIDKAFRYPQEAEPGLKGVVELSFVVERDGNISQVEVLNSSGHPILDRAMTEAIQQASPLQPLPPHVNQESVRFGGKFKFNMYSHLILDAWLNDHPCKAMVDTGAFATIISRSFLERIGVGVRPPMDPREVIGRVYGFSGSSSNWWVIGQRARLKIGDRELPVVPFRRDRSLSGMALALDPAASASMSLGVDIVLGMPHLKDLILIVDYRNDRVTLKPAD</sequence>
<keyword evidence="3" id="KW-0813">Transport</keyword>
<dbReference type="SUPFAM" id="SSF50630">
    <property type="entry name" value="Acid proteases"/>
    <property type="match status" value="2"/>
</dbReference>
<dbReference type="EMBL" id="JACPRF010000226">
    <property type="protein sequence ID" value="MBI2876715.1"/>
    <property type="molecule type" value="Genomic_DNA"/>
</dbReference>
<dbReference type="PANTHER" id="PTHR33446:SF2">
    <property type="entry name" value="PROTEIN TONB"/>
    <property type="match status" value="1"/>
</dbReference>